<reference evidence="1 2" key="1">
    <citation type="submission" date="2018-06" db="EMBL/GenBank/DDBJ databases">
        <authorList>
            <consortium name="Pathogen Informatics"/>
            <person name="Doyle S."/>
        </authorList>
    </citation>
    <scope>NUCLEOTIDE SEQUENCE [LARGE SCALE GENOMIC DNA]</scope>
    <source>
        <strain evidence="1 2">NCTC11820</strain>
    </source>
</reference>
<dbReference type="Proteomes" id="UP000250245">
    <property type="component" value="Unassembled WGS sequence"/>
</dbReference>
<name>A0A2X2YRE2_9ACTO</name>
<dbReference type="EMBL" id="UASJ01000001">
    <property type="protein sequence ID" value="SQB65501.1"/>
    <property type="molecule type" value="Genomic_DNA"/>
</dbReference>
<dbReference type="AlphaFoldDB" id="A0A2X2YRE2"/>
<proteinExistence type="predicted"/>
<evidence type="ECO:0000313" key="2">
    <source>
        <dbReference type="Proteomes" id="UP000250245"/>
    </source>
</evidence>
<organism evidence="1 2">
    <name type="scientific">Mobiluncus curtisii</name>
    <dbReference type="NCBI Taxonomy" id="2051"/>
    <lineage>
        <taxon>Bacteria</taxon>
        <taxon>Bacillati</taxon>
        <taxon>Actinomycetota</taxon>
        <taxon>Actinomycetes</taxon>
        <taxon>Actinomycetales</taxon>
        <taxon>Actinomycetaceae</taxon>
        <taxon>Mobiluncus</taxon>
    </lineage>
</organism>
<accession>A0A2X2YRE2</accession>
<protein>
    <submittedName>
        <fullName evidence="1">Uncharacterized protein</fullName>
    </submittedName>
</protein>
<gene>
    <name evidence="1" type="ORF">NCTC11820_01568</name>
</gene>
<sequence length="70" mass="8084">MLGTNDRFHPAEHPFHESEIATTCIFTKTRDEDNPESVLKSVIRVRARGAEAAQWRDAAGLKWYRVGRTW</sequence>
<evidence type="ECO:0000313" key="1">
    <source>
        <dbReference type="EMBL" id="SQB65501.1"/>
    </source>
</evidence>